<evidence type="ECO:0000256" key="2">
    <source>
        <dbReference type="ARBA" id="ARBA00022857"/>
    </source>
</evidence>
<dbReference type="GeneID" id="18874379"/>
<evidence type="ECO:0000313" key="7">
    <source>
        <dbReference type="Proteomes" id="UP000000709"/>
    </source>
</evidence>
<evidence type="ECO:0000256" key="1">
    <source>
        <dbReference type="ARBA" id="ARBA00006484"/>
    </source>
</evidence>
<keyword evidence="7" id="KW-1185">Reference proteome</keyword>
<keyword evidence="2" id="KW-0521">NADP</keyword>
<keyword evidence="5" id="KW-1133">Transmembrane helix</keyword>
<dbReference type="InParanoid" id="G3ASK9"/>
<gene>
    <name evidence="6" type="ORF">SPAPADRAFT_62563</name>
</gene>
<dbReference type="PANTHER" id="PTHR24322:SF736">
    <property type="entry name" value="RETINOL DEHYDROGENASE 10"/>
    <property type="match status" value="1"/>
</dbReference>
<accession>G3ASK9</accession>
<dbReference type="InterPro" id="IPR002347">
    <property type="entry name" value="SDR_fam"/>
</dbReference>
<dbReference type="PRINTS" id="PR00081">
    <property type="entry name" value="GDHRDH"/>
</dbReference>
<proteinExistence type="inferred from homology"/>
<keyword evidence="5" id="KW-0812">Transmembrane</keyword>
<dbReference type="FunCoup" id="G3ASK9">
    <property type="interactions" value="595"/>
</dbReference>
<name>G3ASK9_SPAPN</name>
<dbReference type="eggNOG" id="KOG1201">
    <property type="taxonomic scope" value="Eukaryota"/>
</dbReference>
<evidence type="ECO:0000313" key="6">
    <source>
        <dbReference type="EMBL" id="EGW30695.1"/>
    </source>
</evidence>
<dbReference type="PROSITE" id="PS00061">
    <property type="entry name" value="ADH_SHORT"/>
    <property type="match status" value="1"/>
</dbReference>
<dbReference type="InterPro" id="IPR036291">
    <property type="entry name" value="NAD(P)-bd_dom_sf"/>
</dbReference>
<dbReference type="PRINTS" id="PR00080">
    <property type="entry name" value="SDRFAMILY"/>
</dbReference>
<dbReference type="HOGENOM" id="CLU_010194_5_1_1"/>
<dbReference type="EMBL" id="GL996504">
    <property type="protein sequence ID" value="EGW30695.1"/>
    <property type="molecule type" value="Genomic_DNA"/>
</dbReference>
<evidence type="ECO:0000256" key="4">
    <source>
        <dbReference type="RuleBase" id="RU000363"/>
    </source>
</evidence>
<evidence type="ECO:0000256" key="3">
    <source>
        <dbReference type="ARBA" id="ARBA00023002"/>
    </source>
</evidence>
<organism evidence="7">
    <name type="scientific">Spathaspora passalidarum (strain NRRL Y-27907 / 11-Y1)</name>
    <dbReference type="NCBI Taxonomy" id="619300"/>
    <lineage>
        <taxon>Eukaryota</taxon>
        <taxon>Fungi</taxon>
        <taxon>Dikarya</taxon>
        <taxon>Ascomycota</taxon>
        <taxon>Saccharomycotina</taxon>
        <taxon>Pichiomycetes</taxon>
        <taxon>Debaryomycetaceae</taxon>
        <taxon>Spathaspora</taxon>
    </lineage>
</organism>
<reference evidence="6 7" key="1">
    <citation type="journal article" date="2011" name="Proc. Natl. Acad. Sci. U.S.A.">
        <title>Comparative genomics of xylose-fermenting fungi for enhanced biofuel production.</title>
        <authorList>
            <person name="Wohlbach D.J."/>
            <person name="Kuo A."/>
            <person name="Sato T.K."/>
            <person name="Potts K.M."/>
            <person name="Salamov A.A."/>
            <person name="LaButti K.M."/>
            <person name="Sun H."/>
            <person name="Clum A."/>
            <person name="Pangilinan J.L."/>
            <person name="Lindquist E.A."/>
            <person name="Lucas S."/>
            <person name="Lapidus A."/>
            <person name="Jin M."/>
            <person name="Gunawan C."/>
            <person name="Balan V."/>
            <person name="Dale B.E."/>
            <person name="Jeffries T.W."/>
            <person name="Zinkel R."/>
            <person name="Barry K.W."/>
            <person name="Grigoriev I.V."/>
            <person name="Gasch A.P."/>
        </authorList>
    </citation>
    <scope>NUCLEOTIDE SEQUENCE [LARGE SCALE GENOMIC DNA]</scope>
    <source>
        <strain evidence="7">NRRL Y-27907 / 11-Y1</strain>
    </source>
</reference>
<dbReference type="OMA" id="MFKDVEP"/>
<dbReference type="AlphaFoldDB" id="G3ASK9"/>
<feature type="transmembrane region" description="Helical" evidence="5">
    <location>
        <begin position="35"/>
        <end position="52"/>
    </location>
</feature>
<feature type="transmembrane region" description="Helical" evidence="5">
    <location>
        <begin position="12"/>
        <end position="29"/>
    </location>
</feature>
<dbReference type="Pfam" id="PF00106">
    <property type="entry name" value="adh_short"/>
    <property type="match status" value="1"/>
</dbReference>
<evidence type="ECO:0000256" key="5">
    <source>
        <dbReference type="SAM" id="Phobius"/>
    </source>
</evidence>
<dbReference type="Gene3D" id="3.40.50.720">
    <property type="entry name" value="NAD(P)-binding Rossmann-like Domain"/>
    <property type="match status" value="1"/>
</dbReference>
<dbReference type="GO" id="GO:0016616">
    <property type="term" value="F:oxidoreductase activity, acting on the CH-OH group of donors, NAD or NADP as acceptor"/>
    <property type="evidence" value="ECO:0007669"/>
    <property type="project" value="TreeGrafter"/>
</dbReference>
<keyword evidence="3" id="KW-0560">Oxidoreductase</keyword>
<comment type="similarity">
    <text evidence="1 4">Belongs to the short-chain dehydrogenases/reductases (SDR) family.</text>
</comment>
<dbReference type="RefSeq" id="XP_007376728.1">
    <property type="nucleotide sequence ID" value="XM_007376666.1"/>
</dbReference>
<dbReference type="KEGG" id="spaa:SPAPADRAFT_62563"/>
<dbReference type="OrthoDB" id="5840532at2759"/>
<sequence>MPFSLDDIIDVFTKNTFLVVLVEILLIIFTRKSTIPYYILLTTILLLILSNWTKHHNLPQSWNNLNENDIVLITGGANGLGLAMVEHFLAKKITIYVLDVTEPALTNEKLVFVKCDLGNEDTLGLELQRIISELNQSNRHISVLINNAGIRDSRSLLNLKEVKIKNMVNINFMAPIWILREVIRNHIEQVLPKDPEATLFVVTVSSILGTLAPKNLSIYAATKAALISLHEAMSQELKEYEGIRTLLVTTGQLSTAMFQDVEPSRLFFAPIVNHFKLAQDIVAKIDVGYSGTICRPFYANFLPMVRTFPTILQDFCRKISQMDDKIKDN</sequence>
<protein>
    <submittedName>
        <fullName evidence="6">Uncharacterized protein</fullName>
    </submittedName>
</protein>
<dbReference type="Proteomes" id="UP000000709">
    <property type="component" value="Unassembled WGS sequence"/>
</dbReference>
<dbReference type="InterPro" id="IPR020904">
    <property type="entry name" value="Sc_DH/Rdtase_CS"/>
</dbReference>
<dbReference type="PANTHER" id="PTHR24322">
    <property type="entry name" value="PKSB"/>
    <property type="match status" value="1"/>
</dbReference>
<keyword evidence="5" id="KW-0472">Membrane</keyword>
<dbReference type="SUPFAM" id="SSF51735">
    <property type="entry name" value="NAD(P)-binding Rossmann-fold domains"/>
    <property type="match status" value="1"/>
</dbReference>